<comment type="caution">
    <text evidence="1">The sequence shown here is derived from an EMBL/GenBank/DDBJ whole genome shotgun (WGS) entry which is preliminary data.</text>
</comment>
<keyword evidence="2" id="KW-1185">Reference proteome</keyword>
<protein>
    <submittedName>
        <fullName evidence="1">Uncharacterized protein</fullName>
    </submittedName>
</protein>
<dbReference type="Proteomes" id="UP001159427">
    <property type="component" value="Unassembled WGS sequence"/>
</dbReference>
<evidence type="ECO:0000313" key="2">
    <source>
        <dbReference type="Proteomes" id="UP001159427"/>
    </source>
</evidence>
<organism evidence="1 2">
    <name type="scientific">Porites evermanni</name>
    <dbReference type="NCBI Taxonomy" id="104178"/>
    <lineage>
        <taxon>Eukaryota</taxon>
        <taxon>Metazoa</taxon>
        <taxon>Cnidaria</taxon>
        <taxon>Anthozoa</taxon>
        <taxon>Hexacorallia</taxon>
        <taxon>Scleractinia</taxon>
        <taxon>Fungiina</taxon>
        <taxon>Poritidae</taxon>
        <taxon>Porites</taxon>
    </lineage>
</organism>
<proteinExistence type="predicted"/>
<evidence type="ECO:0000313" key="1">
    <source>
        <dbReference type="EMBL" id="CAH3018722.1"/>
    </source>
</evidence>
<dbReference type="EMBL" id="CALNXI010000094">
    <property type="protein sequence ID" value="CAH3018722.1"/>
    <property type="molecule type" value="Genomic_DNA"/>
</dbReference>
<name>A0ABN8LNT6_9CNID</name>
<sequence>MDSFKDLLTDTVGQIKRANEYFAEQQMKEIKKLKYNEPRKFKKKANEDQFQRIHSAEFCGHVAAVIVIFPDHRYFLAFTWDLGTWIFRDVNASADCICKLVDFDGYGLNDSVFFQGLNHLLGPYTIYRDGVHWNSFVEQHILDDIVKSRRKGFELEPWFLPRFPARIFSLRGFFGQVF</sequence>
<feature type="non-terminal residue" evidence="1">
    <location>
        <position position="178"/>
    </location>
</feature>
<gene>
    <name evidence="1" type="ORF">PEVE_00044433</name>
</gene>
<accession>A0ABN8LNT6</accession>
<reference evidence="1 2" key="1">
    <citation type="submission" date="2022-05" db="EMBL/GenBank/DDBJ databases">
        <authorList>
            <consortium name="Genoscope - CEA"/>
            <person name="William W."/>
        </authorList>
    </citation>
    <scope>NUCLEOTIDE SEQUENCE [LARGE SCALE GENOMIC DNA]</scope>
</reference>